<dbReference type="Proteomes" id="UP000294581">
    <property type="component" value="Unassembled WGS sequence"/>
</dbReference>
<dbReference type="RefSeq" id="WP_134161070.1">
    <property type="nucleotide sequence ID" value="NZ_SORF01000021.1"/>
</dbReference>
<protein>
    <submittedName>
        <fullName evidence="1">Uncharacterized protein</fullName>
    </submittedName>
</protein>
<keyword evidence="2" id="KW-1185">Reference proteome</keyword>
<organism evidence="1 2">
    <name type="scientific">Alicyclobacillus sacchari</name>
    <dbReference type="NCBI Taxonomy" id="392010"/>
    <lineage>
        <taxon>Bacteria</taxon>
        <taxon>Bacillati</taxon>
        <taxon>Bacillota</taxon>
        <taxon>Bacilli</taxon>
        <taxon>Bacillales</taxon>
        <taxon>Alicyclobacillaceae</taxon>
        <taxon>Alicyclobacillus</taxon>
    </lineage>
</organism>
<sequence>MCRIGKQLLAENLIDDFYEDHIRNDGGEPLNKSTLDERLKELLPPDQHDLLYRWEAECAENCGRELREFAGFCAGILMSNPCHEENKGGLAR</sequence>
<dbReference type="EMBL" id="SORF01000021">
    <property type="protein sequence ID" value="TDY40454.1"/>
    <property type="molecule type" value="Genomic_DNA"/>
</dbReference>
<evidence type="ECO:0000313" key="1">
    <source>
        <dbReference type="EMBL" id="TDY40454.1"/>
    </source>
</evidence>
<dbReference type="OrthoDB" id="2989281at2"/>
<gene>
    <name evidence="1" type="ORF">C7445_1214</name>
</gene>
<dbReference type="AlphaFoldDB" id="A0A4V3HDC0"/>
<evidence type="ECO:0000313" key="2">
    <source>
        <dbReference type="Proteomes" id="UP000294581"/>
    </source>
</evidence>
<name>A0A4V3HDC0_9BACL</name>
<reference evidence="1 2" key="1">
    <citation type="submission" date="2019-03" db="EMBL/GenBank/DDBJ databases">
        <title>Genomic Encyclopedia of Type Strains, Phase IV (KMG-IV): sequencing the most valuable type-strain genomes for metagenomic binning, comparative biology and taxonomic classification.</title>
        <authorList>
            <person name="Goeker M."/>
        </authorList>
    </citation>
    <scope>NUCLEOTIDE SEQUENCE [LARGE SCALE GENOMIC DNA]</scope>
    <source>
        <strain evidence="1 2">DSM 17974</strain>
    </source>
</reference>
<accession>A0A4V3HDC0</accession>
<comment type="caution">
    <text evidence="1">The sequence shown here is derived from an EMBL/GenBank/DDBJ whole genome shotgun (WGS) entry which is preliminary data.</text>
</comment>
<proteinExistence type="predicted"/>